<dbReference type="OMA" id="RHYKESA"/>
<evidence type="ECO:0000256" key="1">
    <source>
        <dbReference type="SAM" id="MobiDB-lite"/>
    </source>
</evidence>
<dbReference type="InParanoid" id="A0A1S3HLZ0"/>
<dbReference type="OrthoDB" id="10003966at2759"/>
<proteinExistence type="predicted"/>
<dbReference type="GeneID" id="106155992"/>
<dbReference type="Proteomes" id="UP000085678">
    <property type="component" value="Unplaced"/>
</dbReference>
<feature type="compositionally biased region" description="Basic residues" evidence="1">
    <location>
        <begin position="1"/>
        <end position="14"/>
    </location>
</feature>
<evidence type="ECO:0000313" key="4">
    <source>
        <dbReference type="RefSeq" id="XP_013386501.1"/>
    </source>
</evidence>
<evidence type="ECO:0000259" key="2">
    <source>
        <dbReference type="PROSITE" id="PS51029"/>
    </source>
</evidence>
<evidence type="ECO:0000313" key="3">
    <source>
        <dbReference type="Proteomes" id="UP000085678"/>
    </source>
</evidence>
<dbReference type="SMART" id="SM00595">
    <property type="entry name" value="MADF"/>
    <property type="match status" value="1"/>
</dbReference>
<accession>A0A1S3HLZ0</accession>
<feature type="region of interest" description="Disordered" evidence="1">
    <location>
        <begin position="196"/>
        <end position="260"/>
    </location>
</feature>
<name>A0A1S3HLZ0_LINAN</name>
<dbReference type="RefSeq" id="XP_013386501.1">
    <property type="nucleotide sequence ID" value="XM_013531047.1"/>
</dbReference>
<dbReference type="Pfam" id="PF10545">
    <property type="entry name" value="MADF_DNA_bdg"/>
    <property type="match status" value="1"/>
</dbReference>
<feature type="domain" description="MADF" evidence="2">
    <location>
        <begin position="89"/>
        <end position="177"/>
    </location>
</feature>
<feature type="compositionally biased region" description="Acidic residues" evidence="1">
    <location>
        <begin position="208"/>
        <end position="220"/>
    </location>
</feature>
<organism evidence="3 4">
    <name type="scientific">Lingula anatina</name>
    <name type="common">Brachiopod</name>
    <name type="synonym">Lingula unguis</name>
    <dbReference type="NCBI Taxonomy" id="7574"/>
    <lineage>
        <taxon>Eukaryota</taxon>
        <taxon>Metazoa</taxon>
        <taxon>Spiralia</taxon>
        <taxon>Lophotrochozoa</taxon>
        <taxon>Brachiopoda</taxon>
        <taxon>Linguliformea</taxon>
        <taxon>Lingulata</taxon>
        <taxon>Lingulida</taxon>
        <taxon>Linguloidea</taxon>
        <taxon>Lingulidae</taxon>
        <taxon>Lingula</taxon>
    </lineage>
</organism>
<protein>
    <submittedName>
        <fullName evidence="4">Uncharacterized protein LOC106155992</fullName>
    </submittedName>
</protein>
<dbReference type="InterPro" id="IPR006578">
    <property type="entry name" value="MADF-dom"/>
</dbReference>
<keyword evidence="3" id="KW-1185">Reference proteome</keyword>
<dbReference type="PROSITE" id="PS51029">
    <property type="entry name" value="MADF"/>
    <property type="match status" value="1"/>
</dbReference>
<feature type="region of interest" description="Disordered" evidence="1">
    <location>
        <begin position="1"/>
        <end position="75"/>
    </location>
</feature>
<sequence length="472" mass="53680">MPPKKWFLKRKANKRKEQVPIEKSQEERDETVATSSQQSPGSAGSESITHVPLHVQESNTDTDVSDTGPQIKKRKEKVSSNFTVAEEDAMIEWLKEHPELYNKKMSQYKDQRRKESLWREQGNRMGKDSEILKIWYKSIRTRYGKLMKKQSGQADQELTDRDRWVISNLQFLQIHIERVHRRTLVNLKSPAVSMNSASAAVNQAPSDDVADNPTDPDDPYASDARDPTPPSSYSGLNPPPRPPRGQLSTRKKRRGEEDDQLLTSLQDQGTHLISMQQQLLEHLKPQGDQERLGFADFVRSTLMTFNHECWRRCQKDMTQLLWRYIDENDAASRLQRLPFASNPIHPIPTPATTPCYPAPPPALGLSGQTATQTLWQHPPNQWQTNPENPTYVWGSAESRWPQQGLPQFHASCLPQKRPWTTPSVPSVCSTPPSLHLSCVSLPRDLDTENQQAAYQSNPAKANEGGGGKWLYQ</sequence>
<feature type="compositionally biased region" description="Polar residues" evidence="1">
    <location>
        <begin position="56"/>
        <end position="68"/>
    </location>
</feature>
<dbReference type="AlphaFoldDB" id="A0A1S3HLZ0"/>
<feature type="compositionally biased region" description="Polar residues" evidence="1">
    <location>
        <begin position="32"/>
        <end position="48"/>
    </location>
</feature>
<gene>
    <name evidence="4" type="primary">LOC106155992</name>
</gene>
<feature type="compositionally biased region" description="Basic and acidic residues" evidence="1">
    <location>
        <begin position="15"/>
        <end position="26"/>
    </location>
</feature>
<reference evidence="4" key="1">
    <citation type="submission" date="2025-08" db="UniProtKB">
        <authorList>
            <consortium name="RefSeq"/>
        </authorList>
    </citation>
    <scope>IDENTIFICATION</scope>
    <source>
        <tissue evidence="4">Gonads</tissue>
    </source>
</reference>
<dbReference type="KEGG" id="lak:106155992"/>